<evidence type="ECO:0000256" key="1">
    <source>
        <dbReference type="ARBA" id="ARBA00006987"/>
    </source>
</evidence>
<dbReference type="PANTHER" id="PTHR42928">
    <property type="entry name" value="TRICARBOXYLATE-BINDING PROTEIN"/>
    <property type="match status" value="1"/>
</dbReference>
<protein>
    <submittedName>
        <fullName evidence="3">Tripartite-type tricarboxylate transporter receptor subunit TctC</fullName>
    </submittedName>
</protein>
<dbReference type="PIRSF" id="PIRSF017082">
    <property type="entry name" value="YflP"/>
    <property type="match status" value="1"/>
</dbReference>
<dbReference type="CDD" id="cd07012">
    <property type="entry name" value="PBP2_Bug_TTT"/>
    <property type="match status" value="1"/>
</dbReference>
<feature type="chain" id="PRO_5032428036" evidence="2">
    <location>
        <begin position="23"/>
        <end position="324"/>
    </location>
</feature>
<keyword evidence="4" id="KW-1185">Reference proteome</keyword>
<accession>A0A840Y3V6</accession>
<evidence type="ECO:0000313" key="4">
    <source>
        <dbReference type="Proteomes" id="UP000562254"/>
    </source>
</evidence>
<dbReference type="Proteomes" id="UP000562254">
    <property type="component" value="Unassembled WGS sequence"/>
</dbReference>
<dbReference type="InterPro" id="IPR042100">
    <property type="entry name" value="Bug_dom1"/>
</dbReference>
<organism evidence="3 4">
    <name type="scientific">Neoroseomonas alkaliterrae</name>
    <dbReference type="NCBI Taxonomy" id="1452450"/>
    <lineage>
        <taxon>Bacteria</taxon>
        <taxon>Pseudomonadati</taxon>
        <taxon>Pseudomonadota</taxon>
        <taxon>Alphaproteobacteria</taxon>
        <taxon>Acetobacterales</taxon>
        <taxon>Acetobacteraceae</taxon>
        <taxon>Neoroseomonas</taxon>
    </lineage>
</organism>
<dbReference type="RefSeq" id="WP_184481880.1">
    <property type="nucleotide sequence ID" value="NZ_JAAEDJ010000077.1"/>
</dbReference>
<feature type="signal peptide" evidence="2">
    <location>
        <begin position="1"/>
        <end position="22"/>
    </location>
</feature>
<comment type="caution">
    <text evidence="3">The sequence shown here is derived from an EMBL/GenBank/DDBJ whole genome shotgun (WGS) entry which is preliminary data.</text>
</comment>
<evidence type="ECO:0000313" key="3">
    <source>
        <dbReference type="EMBL" id="MBB5688863.1"/>
    </source>
</evidence>
<gene>
    <name evidence="3" type="ORF">FHS88_000979</name>
</gene>
<keyword evidence="2" id="KW-0732">Signal</keyword>
<keyword evidence="3" id="KW-0675">Receptor</keyword>
<dbReference type="InterPro" id="IPR005064">
    <property type="entry name" value="BUG"/>
</dbReference>
<dbReference type="SUPFAM" id="SSF53850">
    <property type="entry name" value="Periplasmic binding protein-like II"/>
    <property type="match status" value="1"/>
</dbReference>
<proteinExistence type="inferred from homology"/>
<evidence type="ECO:0000256" key="2">
    <source>
        <dbReference type="SAM" id="SignalP"/>
    </source>
</evidence>
<reference evidence="3 4" key="1">
    <citation type="submission" date="2020-08" db="EMBL/GenBank/DDBJ databases">
        <title>Genomic Encyclopedia of Type Strains, Phase IV (KMG-IV): sequencing the most valuable type-strain genomes for metagenomic binning, comparative biology and taxonomic classification.</title>
        <authorList>
            <person name="Goeker M."/>
        </authorList>
    </citation>
    <scope>NUCLEOTIDE SEQUENCE [LARGE SCALE GENOMIC DNA]</scope>
    <source>
        <strain evidence="3 4">DSM 25895</strain>
    </source>
</reference>
<dbReference type="Pfam" id="PF03401">
    <property type="entry name" value="TctC"/>
    <property type="match status" value="1"/>
</dbReference>
<dbReference type="EMBL" id="JACIJE010000002">
    <property type="protein sequence ID" value="MBB5688863.1"/>
    <property type="molecule type" value="Genomic_DNA"/>
</dbReference>
<dbReference type="Gene3D" id="3.40.190.10">
    <property type="entry name" value="Periplasmic binding protein-like II"/>
    <property type="match status" value="1"/>
</dbReference>
<dbReference type="PANTHER" id="PTHR42928:SF5">
    <property type="entry name" value="BLR1237 PROTEIN"/>
    <property type="match status" value="1"/>
</dbReference>
<dbReference type="AlphaFoldDB" id="A0A840Y3V6"/>
<sequence length="324" mass="34551">MTLHRRALIAAPLALAPIAAGAQGPWPDRPVRLVVPTAGGAGTADTLARILTQELDKRLPHRMVVENRPGANGNVGATLVARSPADGYTFLWGWAGTLATNPSLYRETGFDPVRDFEPVVLVGNVPNILVVNRQLGPRTLAEFTAFARANPGRINFGSTGNGSSMHLAGELYRQMTRTEMQHVPYSGPAAAVTDLLSDRIQAMFNLVTGALPLIRGGQVVPIAILDDRRAPQLPDVPTTAELGMAGLTFGTWFMVMAPKGTPEPVVNRLNALINEVLAEAEARQRMEAAGLVLLGGTRAQAAEFLAAELRRHAEIVRASGARVD</sequence>
<name>A0A840Y3V6_9PROT</name>
<dbReference type="Gene3D" id="3.40.190.150">
    <property type="entry name" value="Bordetella uptake gene, domain 1"/>
    <property type="match status" value="1"/>
</dbReference>
<comment type="similarity">
    <text evidence="1">Belongs to the UPF0065 (bug) family.</text>
</comment>